<reference evidence="4" key="1">
    <citation type="submission" date="2020-04" db="EMBL/GenBank/DDBJ databases">
        <authorList>
            <person name="Alioto T."/>
            <person name="Alioto T."/>
            <person name="Gomez Garrido J."/>
        </authorList>
    </citation>
    <scope>NUCLEOTIDE SEQUENCE</scope>
    <source>
        <strain evidence="4">A484AB</strain>
    </source>
</reference>
<dbReference type="SUPFAM" id="SSF51430">
    <property type="entry name" value="NAD(P)-linked oxidoreductase"/>
    <property type="match status" value="1"/>
</dbReference>
<dbReference type="Pfam" id="PF00248">
    <property type="entry name" value="Aldo_ket_red"/>
    <property type="match status" value="1"/>
</dbReference>
<accession>A0A6S7HA34</accession>
<evidence type="ECO:0000256" key="1">
    <source>
        <dbReference type="ARBA" id="ARBA00023002"/>
    </source>
</evidence>
<dbReference type="PANTHER" id="PTHR43364:SF4">
    <property type="entry name" value="NAD(P)-LINKED OXIDOREDUCTASE SUPERFAMILY PROTEIN"/>
    <property type="match status" value="1"/>
</dbReference>
<dbReference type="OrthoDB" id="48988at2759"/>
<sequence>MHLCRSKTGVQFFISGTSNIVFQNIRTFAVTALTQADTSDSCRKMVDTQIGAMEFGRQTNESESFEVMDYCLNKGLKWFDTALMYNGSKSEKIMGKYVVKEGRSKMYIATKAYPGFSEKGFSFDGIVEQLEQSLSNLQTDHVDIFYLHHPDRNYPIEETLKACDHLHKQGKFKELGISNYAAWELAEIYYICKLHDWVLPTVYQGMYNPLTRMVETELFPCMRRLGVRFFAYNMLAGGLLTGKHKMDDHPEDETKLGRFFGKEVWPSKYRQRFWHKEYFDGVTDIQNALTACYGEGKVSLIEACNRWMYHHSMLSQKHGDGVILGGSSLTQLENNMKFINQGPLDPNVVSVFDRSWLRVKGVCPRYNR</sequence>
<evidence type="ECO:0000313" key="4">
    <source>
        <dbReference type="EMBL" id="CAB3992741.1"/>
    </source>
</evidence>
<organism evidence="4 5">
    <name type="scientific">Paramuricea clavata</name>
    <name type="common">Red gorgonian</name>
    <name type="synonym">Violescent sea-whip</name>
    <dbReference type="NCBI Taxonomy" id="317549"/>
    <lineage>
        <taxon>Eukaryota</taxon>
        <taxon>Metazoa</taxon>
        <taxon>Cnidaria</taxon>
        <taxon>Anthozoa</taxon>
        <taxon>Octocorallia</taxon>
        <taxon>Malacalcyonacea</taxon>
        <taxon>Plexauridae</taxon>
        <taxon>Paramuricea</taxon>
    </lineage>
</organism>
<comment type="similarity">
    <text evidence="2">Belongs to the aldo/keto reductase family. Aldo/keto reductase 2 subfamily.</text>
</comment>
<dbReference type="AlphaFoldDB" id="A0A6S7HA34"/>
<dbReference type="InterPro" id="IPR023210">
    <property type="entry name" value="NADP_OxRdtase_dom"/>
</dbReference>
<dbReference type="PANTHER" id="PTHR43364">
    <property type="entry name" value="NADH-SPECIFIC METHYLGLYOXAL REDUCTASE-RELATED"/>
    <property type="match status" value="1"/>
</dbReference>
<dbReference type="InterPro" id="IPR036812">
    <property type="entry name" value="NAD(P)_OxRdtase_dom_sf"/>
</dbReference>
<dbReference type="InterPro" id="IPR050523">
    <property type="entry name" value="AKR_Detox_Biosynth"/>
</dbReference>
<dbReference type="PRINTS" id="PR00069">
    <property type="entry name" value="ALDKETRDTASE"/>
</dbReference>
<dbReference type="GO" id="GO:0016491">
    <property type="term" value="F:oxidoreductase activity"/>
    <property type="evidence" value="ECO:0007669"/>
    <property type="project" value="UniProtKB-KW"/>
</dbReference>
<evidence type="ECO:0000259" key="3">
    <source>
        <dbReference type="Pfam" id="PF00248"/>
    </source>
</evidence>
<dbReference type="Proteomes" id="UP001152795">
    <property type="component" value="Unassembled WGS sequence"/>
</dbReference>
<dbReference type="CDD" id="cd19075">
    <property type="entry name" value="AKR_AKR7A1-5"/>
    <property type="match status" value="1"/>
</dbReference>
<proteinExistence type="inferred from homology"/>
<evidence type="ECO:0000256" key="2">
    <source>
        <dbReference type="ARBA" id="ARBA00038157"/>
    </source>
</evidence>
<keyword evidence="1" id="KW-0560">Oxidoreductase</keyword>
<keyword evidence="5" id="KW-1185">Reference proteome</keyword>
<dbReference type="InterPro" id="IPR020471">
    <property type="entry name" value="AKR"/>
</dbReference>
<feature type="domain" description="NADP-dependent oxidoreductase" evidence="3">
    <location>
        <begin position="50"/>
        <end position="353"/>
    </location>
</feature>
<dbReference type="EMBL" id="CACRXK020002114">
    <property type="protein sequence ID" value="CAB3992741.1"/>
    <property type="molecule type" value="Genomic_DNA"/>
</dbReference>
<evidence type="ECO:0000313" key="5">
    <source>
        <dbReference type="Proteomes" id="UP001152795"/>
    </source>
</evidence>
<dbReference type="Gene3D" id="3.20.20.100">
    <property type="entry name" value="NADP-dependent oxidoreductase domain"/>
    <property type="match status" value="1"/>
</dbReference>
<gene>
    <name evidence="4" type="ORF">PACLA_8A050011</name>
</gene>
<comment type="caution">
    <text evidence="4">The sequence shown here is derived from an EMBL/GenBank/DDBJ whole genome shotgun (WGS) entry which is preliminary data.</text>
</comment>
<protein>
    <submittedName>
        <fullName evidence="4">Aflatoxin B1 aldehyde reductase member 2-like</fullName>
    </submittedName>
</protein>
<name>A0A6S7HA34_PARCT</name>